<keyword evidence="2" id="KW-1185">Reference proteome</keyword>
<dbReference type="Proteomes" id="UP001229244">
    <property type="component" value="Unassembled WGS sequence"/>
</dbReference>
<comment type="caution">
    <text evidence="1">The sequence shown here is derived from an EMBL/GenBank/DDBJ whole genome shotgun (WGS) entry which is preliminary data.</text>
</comment>
<dbReference type="RefSeq" id="WP_306886081.1">
    <property type="nucleotide sequence ID" value="NZ_JAUSUL010000002.1"/>
</dbReference>
<dbReference type="EMBL" id="JAUSUL010000002">
    <property type="protein sequence ID" value="MDQ0316252.1"/>
    <property type="molecule type" value="Genomic_DNA"/>
</dbReference>
<name>A0AAE3VQG2_9HYPH</name>
<dbReference type="AlphaFoldDB" id="A0AAE3VQG2"/>
<protein>
    <submittedName>
        <fullName evidence="1">Three-Cys-motif partner protein</fullName>
    </submittedName>
</protein>
<reference evidence="1" key="1">
    <citation type="submission" date="2023-07" db="EMBL/GenBank/DDBJ databases">
        <title>Genomic Encyclopedia of Type Strains, Phase IV (KMG-IV): sequencing the most valuable type-strain genomes for metagenomic binning, comparative biology and taxonomic classification.</title>
        <authorList>
            <person name="Goeker M."/>
        </authorList>
    </citation>
    <scope>NUCLEOTIDE SEQUENCE</scope>
    <source>
        <strain evidence="1">DSM 21202</strain>
    </source>
</reference>
<gene>
    <name evidence="1" type="ORF">J2S73_002709</name>
</gene>
<evidence type="ECO:0000313" key="2">
    <source>
        <dbReference type="Proteomes" id="UP001229244"/>
    </source>
</evidence>
<organism evidence="1 2">
    <name type="scientific">Amorphus orientalis</name>
    <dbReference type="NCBI Taxonomy" id="649198"/>
    <lineage>
        <taxon>Bacteria</taxon>
        <taxon>Pseudomonadati</taxon>
        <taxon>Pseudomonadota</taxon>
        <taxon>Alphaproteobacteria</taxon>
        <taxon>Hyphomicrobiales</taxon>
        <taxon>Amorphaceae</taxon>
        <taxon>Amorphus</taxon>
    </lineage>
</organism>
<proteinExistence type="predicted"/>
<dbReference type="NCBIfam" id="TIGR04474">
    <property type="entry name" value="tcm_partner"/>
    <property type="match status" value="1"/>
</dbReference>
<accession>A0AAE3VQG2</accession>
<sequence length="289" mass="33346">MADDENLFGELPVQLTPQPILEYGLGRVWTQHKAVLIAKYIYLFTIITRHGAYIDGFAAPKEDLSAGSWAAKAVAETEPRRLRELFFCELKPKRAALIDEMIAEQPDREKRHYEVLQGDFNVRVHDILGSGLIRPKTATFCLIDQFSIECHWSTLQALADYKPAGERKIELFYFLATGWLGRTLDAQKRNLDRPALWWGDEGWQNLIGVNGDKVAIRMCQRFRDELGYRFVKPYPIWERDKGKGRVMFHMIHASDHPAAHGLMQRAHRNVTQAPETHEQLVMDLQHIEP</sequence>
<dbReference type="InterPro" id="IPR031009">
    <property type="entry name" value="Tcm_partner"/>
</dbReference>
<evidence type="ECO:0000313" key="1">
    <source>
        <dbReference type="EMBL" id="MDQ0316252.1"/>
    </source>
</evidence>